<protein>
    <submittedName>
        <fullName evidence="1">Uncharacterized protein</fullName>
    </submittedName>
</protein>
<evidence type="ECO:0000313" key="2">
    <source>
        <dbReference type="Proteomes" id="UP001163603"/>
    </source>
</evidence>
<accession>A0ACC0ZIF8</accession>
<reference evidence="2" key="1">
    <citation type="journal article" date="2023" name="G3 (Bethesda)">
        <title>Genome assembly and association tests identify interacting loci associated with vigor, precocity, and sex in interspecific pistachio rootstocks.</title>
        <authorList>
            <person name="Palmer W."/>
            <person name="Jacygrad E."/>
            <person name="Sagayaradj S."/>
            <person name="Cavanaugh K."/>
            <person name="Han R."/>
            <person name="Bertier L."/>
            <person name="Beede B."/>
            <person name="Kafkas S."/>
            <person name="Golino D."/>
            <person name="Preece J."/>
            <person name="Michelmore R."/>
        </authorList>
    </citation>
    <scope>NUCLEOTIDE SEQUENCE [LARGE SCALE GENOMIC DNA]</scope>
</reference>
<evidence type="ECO:0000313" key="1">
    <source>
        <dbReference type="EMBL" id="KAJ0052017.1"/>
    </source>
</evidence>
<sequence>MLQDRMSNCQSFNSNYHPSSQSRKISIGIRTDSLAKKKPAAAKEGETAVPKAEKITPYKEIFTAADNKSEGAKTAAAEEQTEATEQVSYPWITTRSLNQDATTSETAKCRKQASTRPAAGGRQKKIDGLKDAQMTYSVQFFANNSFISQPGESNPKIFDGMTYKRKARKNINSKCAEEFTFATTQEILASDKEVKADKRDNPGNGETETLRMKLWQILGTVSSSKSQCSNPQAAEVSADTLKPEKVVDQIGDTPVRPRQNSDTIETDSESPNQPTRRPLTRSLTRKKCTKVPKTKTKICPSSSYKQKYQKKKIFSFEEGWSAKLDGATHFGSSMSTRKKSHLKGSSIEPRKISFSGKDNADEPPQARYSCELPCAEKTSSLSNKVESFHGCMPEDREDCSKSKNAVPAKDFHESPQPKKMSQKRDSDNPAITENRDQREESGKSSSKNVVDPPDEIPSPTFAFKTPILSPYPWSTPRTGQMEQDICSPALEEGRYNMGSIRSFRTLRNPKSDCSGSDAETESPDDAEKFKDSPPRKASPVKEKSDSENGQAELPSDGAEDDLAGCSSEDGDPRSSRDGSPVIDIHDCHKENSPETGTAEKSNFMHCPTKRFHGHGGISVDEFSAPLPSPKGKLHLHINRLCPYRLHRLGETEWFQETAEQNQEDDLARAVTLFAFTLDNFRRKMDSETRKKSSEILTSISKGIYLQLQDVESQIQTDVGKLTSVSKSKRKRLETRFEEQQEQLESICKKFKEEIHHHLQNFTSTLKVLEAHQIELKGTVKKQRTSHQKLLLQLEEAVETQLSDAQRRITTVNEACFLFALHKLESETECKALTTEQLIIGLIVGEEKEAPVETFNS</sequence>
<organism evidence="1 2">
    <name type="scientific">Pistacia integerrima</name>
    <dbReference type="NCBI Taxonomy" id="434235"/>
    <lineage>
        <taxon>Eukaryota</taxon>
        <taxon>Viridiplantae</taxon>
        <taxon>Streptophyta</taxon>
        <taxon>Embryophyta</taxon>
        <taxon>Tracheophyta</taxon>
        <taxon>Spermatophyta</taxon>
        <taxon>Magnoliopsida</taxon>
        <taxon>eudicotyledons</taxon>
        <taxon>Gunneridae</taxon>
        <taxon>Pentapetalae</taxon>
        <taxon>rosids</taxon>
        <taxon>malvids</taxon>
        <taxon>Sapindales</taxon>
        <taxon>Anacardiaceae</taxon>
        <taxon>Pistacia</taxon>
    </lineage>
</organism>
<comment type="caution">
    <text evidence="1">The sequence shown here is derived from an EMBL/GenBank/DDBJ whole genome shotgun (WGS) entry which is preliminary data.</text>
</comment>
<dbReference type="EMBL" id="CM047736">
    <property type="protein sequence ID" value="KAJ0052017.1"/>
    <property type="molecule type" value="Genomic_DNA"/>
</dbReference>
<gene>
    <name evidence="1" type="ORF">Pint_00750</name>
</gene>
<proteinExistence type="predicted"/>
<dbReference type="Proteomes" id="UP001163603">
    <property type="component" value="Chromosome 1"/>
</dbReference>
<name>A0ACC0ZIF8_9ROSI</name>
<keyword evidence="2" id="KW-1185">Reference proteome</keyword>